<dbReference type="OMA" id="CYDANSQ"/>
<dbReference type="Gene3D" id="1.25.40.10">
    <property type="entry name" value="Tetratricopeptide repeat domain"/>
    <property type="match status" value="1"/>
</dbReference>
<sequence length="364" mass="40310">MIRDGKPLMPPVDFHPPSQVDEGSQLAEATPQIDLPQRMDAPLIMNTPERLPSMTRDARVRQLVFSVRSIAKRKYELTHSIPLPPEAINLDQPLETAHDSKRLKDYAMLAASSKRAGRTEAEATAYFAMGIIHDNVEELERAIDMYKKALALLKNSDKLAFQGLVHSCIGVDYQLLASGHTAYTGRFLSPESPELEQALIFHQNHLDLNMDDAGTFVAHTNLGLTLGSLGRFADAAKHHQEALRLAIRLNSAYGQSIAVGNLGLLASRQGDVATARACMDQHLQLIQTVQDRSAEVNAWMQLGFLATRELAHEKAARYFEQAYELAKDLREIGMMKQASCYLGIARGCVHMHTCFARLQPSADA</sequence>
<accession>A0A067BDY5</accession>
<proteinExistence type="predicted"/>
<evidence type="ECO:0000313" key="3">
    <source>
        <dbReference type="EMBL" id="KDO16318.1"/>
    </source>
</evidence>
<dbReference type="InterPro" id="IPR011990">
    <property type="entry name" value="TPR-like_helical_dom_sf"/>
</dbReference>
<dbReference type="KEGG" id="spar:SPRG_18149"/>
<feature type="repeat" description="TPR" evidence="1">
    <location>
        <begin position="123"/>
        <end position="156"/>
    </location>
</feature>
<dbReference type="SUPFAM" id="SSF48452">
    <property type="entry name" value="TPR-like"/>
    <property type="match status" value="2"/>
</dbReference>
<dbReference type="InterPro" id="IPR019734">
    <property type="entry name" value="TPR_rpt"/>
</dbReference>
<dbReference type="PANTHER" id="PTHR10098:SF108">
    <property type="entry name" value="TETRATRICOPEPTIDE REPEAT PROTEIN 28"/>
    <property type="match status" value="1"/>
</dbReference>
<feature type="repeat" description="TPR" evidence="1">
    <location>
        <begin position="296"/>
        <end position="329"/>
    </location>
</feature>
<dbReference type="STRING" id="695850.A0A067BDY5"/>
<dbReference type="PROSITE" id="PS50005">
    <property type="entry name" value="TPR"/>
    <property type="match status" value="2"/>
</dbReference>
<dbReference type="AlphaFoldDB" id="A0A067BDY5"/>
<reference evidence="3 4" key="1">
    <citation type="journal article" date="2013" name="PLoS Genet.">
        <title>Distinctive expansion of potential virulence genes in the genome of the oomycete fish pathogen Saprolegnia parasitica.</title>
        <authorList>
            <person name="Jiang R.H."/>
            <person name="de Bruijn I."/>
            <person name="Haas B.J."/>
            <person name="Belmonte R."/>
            <person name="Lobach L."/>
            <person name="Christie J."/>
            <person name="van den Ackerveken G."/>
            <person name="Bottin A."/>
            <person name="Bulone V."/>
            <person name="Diaz-Moreno S.M."/>
            <person name="Dumas B."/>
            <person name="Fan L."/>
            <person name="Gaulin E."/>
            <person name="Govers F."/>
            <person name="Grenville-Briggs L.J."/>
            <person name="Horner N.R."/>
            <person name="Levin J.Z."/>
            <person name="Mammella M."/>
            <person name="Meijer H.J."/>
            <person name="Morris P."/>
            <person name="Nusbaum C."/>
            <person name="Oome S."/>
            <person name="Phillips A.J."/>
            <person name="van Rooyen D."/>
            <person name="Rzeszutek E."/>
            <person name="Saraiva M."/>
            <person name="Secombes C.J."/>
            <person name="Seidl M.F."/>
            <person name="Snel B."/>
            <person name="Stassen J.H."/>
            <person name="Sykes S."/>
            <person name="Tripathy S."/>
            <person name="van den Berg H."/>
            <person name="Vega-Arreguin J.C."/>
            <person name="Wawra S."/>
            <person name="Young S.K."/>
            <person name="Zeng Q."/>
            <person name="Dieguez-Uribeondo J."/>
            <person name="Russ C."/>
            <person name="Tyler B.M."/>
            <person name="van West P."/>
        </authorList>
    </citation>
    <scope>NUCLEOTIDE SEQUENCE [LARGE SCALE GENOMIC DNA]</scope>
    <source>
        <strain evidence="3 4">CBS 223.65</strain>
    </source>
</reference>
<evidence type="ECO:0008006" key="5">
    <source>
        <dbReference type="Google" id="ProtNLM"/>
    </source>
</evidence>
<dbReference type="VEuPathDB" id="FungiDB:SPRG_18149"/>
<dbReference type="GeneID" id="24139675"/>
<evidence type="ECO:0000256" key="2">
    <source>
        <dbReference type="SAM" id="MobiDB-lite"/>
    </source>
</evidence>
<dbReference type="PANTHER" id="PTHR10098">
    <property type="entry name" value="RAPSYN-RELATED"/>
    <property type="match status" value="1"/>
</dbReference>
<dbReference type="Proteomes" id="UP000030745">
    <property type="component" value="Unassembled WGS sequence"/>
</dbReference>
<dbReference type="Pfam" id="PF13176">
    <property type="entry name" value="TPR_7"/>
    <property type="match status" value="1"/>
</dbReference>
<gene>
    <name evidence="3" type="ORF">SPRG_18149</name>
</gene>
<organism evidence="3 4">
    <name type="scientific">Saprolegnia parasitica (strain CBS 223.65)</name>
    <dbReference type="NCBI Taxonomy" id="695850"/>
    <lineage>
        <taxon>Eukaryota</taxon>
        <taxon>Sar</taxon>
        <taxon>Stramenopiles</taxon>
        <taxon>Oomycota</taxon>
        <taxon>Saprolegniomycetes</taxon>
        <taxon>Saprolegniales</taxon>
        <taxon>Saprolegniaceae</taxon>
        <taxon>Saprolegnia</taxon>
    </lineage>
</organism>
<dbReference type="EMBL" id="KK584194">
    <property type="protein sequence ID" value="KDO16318.1"/>
    <property type="molecule type" value="Genomic_DNA"/>
</dbReference>
<evidence type="ECO:0000313" key="4">
    <source>
        <dbReference type="Proteomes" id="UP000030745"/>
    </source>
</evidence>
<dbReference type="SMART" id="SM00028">
    <property type="entry name" value="TPR"/>
    <property type="match status" value="4"/>
</dbReference>
<name>A0A067BDY5_SAPPC</name>
<feature type="region of interest" description="Disordered" evidence="2">
    <location>
        <begin position="1"/>
        <end position="25"/>
    </location>
</feature>
<keyword evidence="1" id="KW-0802">TPR repeat</keyword>
<dbReference type="OrthoDB" id="286233at2759"/>
<dbReference type="RefSeq" id="XP_012212975.1">
    <property type="nucleotide sequence ID" value="XM_012357585.1"/>
</dbReference>
<evidence type="ECO:0000256" key="1">
    <source>
        <dbReference type="PROSITE-ProRule" id="PRU00339"/>
    </source>
</evidence>
<keyword evidence="4" id="KW-1185">Reference proteome</keyword>
<protein>
    <recommendedName>
        <fullName evidence="5">MalT-like TPR region domain-containing protein</fullName>
    </recommendedName>
</protein>
<dbReference type="Pfam" id="PF13374">
    <property type="entry name" value="TPR_10"/>
    <property type="match status" value="1"/>
</dbReference>